<name>A0A2T3J7I3_9GAMM</name>
<evidence type="ECO:0000256" key="2">
    <source>
        <dbReference type="ARBA" id="ARBA00022723"/>
    </source>
</evidence>
<dbReference type="GO" id="GO:0051539">
    <property type="term" value="F:4 iron, 4 sulfur cluster binding"/>
    <property type="evidence" value="ECO:0007669"/>
    <property type="project" value="UniProtKB-KW"/>
</dbReference>
<keyword evidence="2" id="KW-0479">Metal-binding</keyword>
<feature type="domain" description="4Fe-4S ferredoxin-type" evidence="6">
    <location>
        <begin position="39"/>
        <end position="67"/>
    </location>
</feature>
<dbReference type="Proteomes" id="UP000240987">
    <property type="component" value="Unassembled WGS sequence"/>
</dbReference>
<gene>
    <name evidence="7" type="ORF">C9J12_26225</name>
</gene>
<dbReference type="PROSITE" id="PS00198">
    <property type="entry name" value="4FE4S_FER_1"/>
    <property type="match status" value="1"/>
</dbReference>
<dbReference type="InterPro" id="IPR050954">
    <property type="entry name" value="ET_IronSulfur_Cluster-Binding"/>
</dbReference>
<reference evidence="7 8" key="1">
    <citation type="submission" date="2018-01" db="EMBL/GenBank/DDBJ databases">
        <title>Whole genome sequencing of Histamine producing bacteria.</title>
        <authorList>
            <person name="Butler K."/>
        </authorList>
    </citation>
    <scope>NUCLEOTIDE SEQUENCE [LARGE SCALE GENOMIC DNA]</scope>
    <source>
        <strain evidence="7 8">JCM 12947</strain>
    </source>
</reference>
<feature type="domain" description="4Fe-4S ferredoxin-type" evidence="6">
    <location>
        <begin position="118"/>
        <end position="147"/>
    </location>
</feature>
<evidence type="ECO:0000256" key="1">
    <source>
        <dbReference type="ARBA" id="ARBA00022485"/>
    </source>
</evidence>
<dbReference type="InterPro" id="IPR017896">
    <property type="entry name" value="4Fe4S_Fe-S-bd"/>
</dbReference>
<dbReference type="Pfam" id="PF13247">
    <property type="entry name" value="Fer4_11"/>
    <property type="match status" value="1"/>
</dbReference>
<dbReference type="PROSITE" id="PS51379">
    <property type="entry name" value="4FE4S_FER_2"/>
    <property type="match status" value="3"/>
</dbReference>
<dbReference type="Gene3D" id="3.30.70.20">
    <property type="match status" value="2"/>
</dbReference>
<dbReference type="Pfam" id="PF00037">
    <property type="entry name" value="Fer4"/>
    <property type="match status" value="1"/>
</dbReference>
<dbReference type="PANTHER" id="PTHR43177">
    <property type="entry name" value="PROTEIN NRFC"/>
    <property type="match status" value="1"/>
</dbReference>
<dbReference type="OrthoDB" id="9779457at2"/>
<feature type="domain" description="4Fe-4S ferredoxin-type" evidence="6">
    <location>
        <begin position="85"/>
        <end position="116"/>
    </location>
</feature>
<dbReference type="GO" id="GO:0046872">
    <property type="term" value="F:metal ion binding"/>
    <property type="evidence" value="ECO:0007669"/>
    <property type="project" value="UniProtKB-KW"/>
</dbReference>
<evidence type="ECO:0000256" key="4">
    <source>
        <dbReference type="ARBA" id="ARBA00023004"/>
    </source>
</evidence>
<accession>A0A2T3J7I3</accession>
<sequence length="225" mass="24919">MDHSRRKLIIGLGAGAMIATTGVAGTSIIQTIEIDGKRYAMIHDESLCIGCEACVKACKETNNVPDGVTRLEIVRSEPIGEFPDIRYSFFRKSCQHCENPSCVNVCPTGASYIDKKTGIVDVNPERCVGCQYCIAACPYKVRYIDPVTKSADKCDFCRKSKFAEGELPSCVQACPKQALIFGDLNDPKSDINIVLKNKAVYRYKKYLGTKPKMLRIPDKFNEVLS</sequence>
<dbReference type="EMBL" id="PYMJ01000044">
    <property type="protein sequence ID" value="PSU44711.1"/>
    <property type="molecule type" value="Genomic_DNA"/>
</dbReference>
<dbReference type="PANTHER" id="PTHR43177:SF9">
    <property type="entry name" value="PROTEIN NRFC"/>
    <property type="match status" value="1"/>
</dbReference>
<keyword evidence="3" id="KW-0677">Repeat</keyword>
<dbReference type="SUPFAM" id="SSF54862">
    <property type="entry name" value="4Fe-4S ferredoxins"/>
    <property type="match status" value="1"/>
</dbReference>
<dbReference type="RefSeq" id="WP_107245578.1">
    <property type="nucleotide sequence ID" value="NZ_PYMJ01000044.1"/>
</dbReference>
<keyword evidence="8" id="KW-1185">Reference proteome</keyword>
<dbReference type="FunFam" id="3.30.70.20:FF:000014">
    <property type="entry name" value="Cytochrome c nitrite reductase, Fe-S protein"/>
    <property type="match status" value="1"/>
</dbReference>
<dbReference type="AlphaFoldDB" id="A0A2T3J7I3"/>
<evidence type="ECO:0000313" key="8">
    <source>
        <dbReference type="Proteomes" id="UP000240987"/>
    </source>
</evidence>
<keyword evidence="1" id="KW-0004">4Fe-4S</keyword>
<evidence type="ECO:0000313" key="7">
    <source>
        <dbReference type="EMBL" id="PSU44711.1"/>
    </source>
</evidence>
<evidence type="ECO:0000256" key="5">
    <source>
        <dbReference type="ARBA" id="ARBA00023014"/>
    </source>
</evidence>
<protein>
    <submittedName>
        <fullName evidence="7">Cytochrome c nitrite reductase Fe-S protein</fullName>
    </submittedName>
</protein>
<evidence type="ECO:0000256" key="3">
    <source>
        <dbReference type="ARBA" id="ARBA00022737"/>
    </source>
</evidence>
<proteinExistence type="predicted"/>
<keyword evidence="5" id="KW-0411">Iron-sulfur</keyword>
<keyword evidence="4" id="KW-0408">Iron</keyword>
<comment type="caution">
    <text evidence="7">The sequence shown here is derived from an EMBL/GenBank/DDBJ whole genome shotgun (WGS) entry which is preliminary data.</text>
</comment>
<organism evidence="7 8">
    <name type="scientific">Photobacterium frigidiphilum</name>
    <dbReference type="NCBI Taxonomy" id="264736"/>
    <lineage>
        <taxon>Bacteria</taxon>
        <taxon>Pseudomonadati</taxon>
        <taxon>Pseudomonadota</taxon>
        <taxon>Gammaproteobacteria</taxon>
        <taxon>Vibrionales</taxon>
        <taxon>Vibrionaceae</taxon>
        <taxon>Photobacterium</taxon>
    </lineage>
</organism>
<evidence type="ECO:0000259" key="6">
    <source>
        <dbReference type="PROSITE" id="PS51379"/>
    </source>
</evidence>
<dbReference type="InterPro" id="IPR017900">
    <property type="entry name" value="4Fe4S_Fe_S_CS"/>
</dbReference>
<dbReference type="CDD" id="cd10551">
    <property type="entry name" value="PsrB"/>
    <property type="match status" value="1"/>
</dbReference>